<dbReference type="PANTHER" id="PTHR42792">
    <property type="entry name" value="FLAGELLIN"/>
    <property type="match status" value="1"/>
</dbReference>
<name>A0ABV2L0Q8_9HYPH</name>
<proteinExistence type="predicted"/>
<gene>
    <name evidence="1" type="ORF">ABID43_000932</name>
</gene>
<reference evidence="1 2" key="1">
    <citation type="submission" date="2024-06" db="EMBL/GenBank/DDBJ databases">
        <title>Genomic Encyclopedia of Type Strains, Phase IV (KMG-IV): sequencing the most valuable type-strain genomes for metagenomic binning, comparative biology and taxonomic classification.</title>
        <authorList>
            <person name="Goeker M."/>
        </authorList>
    </citation>
    <scope>NUCLEOTIDE SEQUENCE [LARGE SCALE GENOMIC DNA]</scope>
    <source>
        <strain evidence="1 2">DSM 21331</strain>
    </source>
</reference>
<sequence length="595" mass="59562">MSIAPFNASTYVGDRNTANLVGLKGRLDTLTNQLASGKTATTYGGLGVGRTTSLSAHAALSALDGYDAAITGATTRVALANTSVTQVNTLGATLQRSLTASNASTAVDTPKLARDSLNAAIDALNVDLGGQYIFGGRATDSPPVATTDAILNGEPAAGRDGLKTLIAEQKSADLGPNANGRIGASAAGTVVTLSEEGTGVAGTEARANFGFRLLSATSSNTAGITAGTTTKATSPDVTFTMAAAPAEGDRIRVAVNQPDGSQSFVDLTARASSATGDADTMPVFATAAEAQTYLNDRFKAVPVASIQGPAALDLQANFGAGTPASLTLGITGTPKAGDTVTINVALRDGTTQSLTLTARASADATSTTDFALTGDIAANLSNAVNNALKGAATTTLSASSASRATQDFFAGSASAGLAPRRVEGNGYAGQASDKTVIWYTGDDTAADPRATATAQVSATRVLNIGVQANEAPIRAVLSGLAMVAAESSTGGAAGTPQAQHFNALSERARDLLVSDTAKDGVPGIAADLGLASSTLANTKASNRTSRAALEGSLDGVDTISAESVTAQLLQLQTQLQASYQVTSMLSKLTLVNYLG</sequence>
<dbReference type="PANTHER" id="PTHR42792:SF1">
    <property type="entry name" value="FLAGELLAR HOOK-ASSOCIATED PROTEIN 3"/>
    <property type="match status" value="1"/>
</dbReference>
<dbReference type="EMBL" id="JBEPMM010000002">
    <property type="protein sequence ID" value="MET3691407.1"/>
    <property type="molecule type" value="Genomic_DNA"/>
</dbReference>
<dbReference type="RefSeq" id="WP_238279413.1">
    <property type="nucleotide sequence ID" value="NZ_BPQL01000058.1"/>
</dbReference>
<organism evidence="1 2">
    <name type="scientific">Methylobacterium goesingense</name>
    <dbReference type="NCBI Taxonomy" id="243690"/>
    <lineage>
        <taxon>Bacteria</taxon>
        <taxon>Pseudomonadati</taxon>
        <taxon>Pseudomonadota</taxon>
        <taxon>Alphaproteobacteria</taxon>
        <taxon>Hyphomicrobiales</taxon>
        <taxon>Methylobacteriaceae</taxon>
        <taxon>Methylobacterium</taxon>
    </lineage>
</organism>
<dbReference type="InterPro" id="IPR001492">
    <property type="entry name" value="Flagellin"/>
</dbReference>
<dbReference type="SUPFAM" id="SSF64518">
    <property type="entry name" value="Phase 1 flagellin"/>
    <property type="match status" value="1"/>
</dbReference>
<evidence type="ECO:0008006" key="3">
    <source>
        <dbReference type="Google" id="ProtNLM"/>
    </source>
</evidence>
<comment type="caution">
    <text evidence="1">The sequence shown here is derived from an EMBL/GenBank/DDBJ whole genome shotgun (WGS) entry which is preliminary data.</text>
</comment>
<protein>
    <recommendedName>
        <fullName evidence="3">Flagellin</fullName>
    </recommendedName>
</protein>
<evidence type="ECO:0000313" key="2">
    <source>
        <dbReference type="Proteomes" id="UP001549145"/>
    </source>
</evidence>
<dbReference type="Proteomes" id="UP001549145">
    <property type="component" value="Unassembled WGS sequence"/>
</dbReference>
<keyword evidence="2" id="KW-1185">Reference proteome</keyword>
<accession>A0ABV2L0Q8</accession>
<evidence type="ECO:0000313" key="1">
    <source>
        <dbReference type="EMBL" id="MET3691407.1"/>
    </source>
</evidence>